<keyword evidence="4" id="KW-1185">Reference proteome</keyword>
<dbReference type="SUPFAM" id="SSF52402">
    <property type="entry name" value="Adenine nucleotide alpha hydrolases-like"/>
    <property type="match status" value="1"/>
</dbReference>
<dbReference type="InterPro" id="IPR006015">
    <property type="entry name" value="Universal_stress_UspA"/>
</dbReference>
<evidence type="ECO:0000259" key="2">
    <source>
        <dbReference type="Pfam" id="PF00582"/>
    </source>
</evidence>
<dbReference type="RefSeq" id="WP_241761918.1">
    <property type="nucleotide sequence ID" value="NZ_CP009223.1"/>
</dbReference>
<evidence type="ECO:0000313" key="4">
    <source>
        <dbReference type="Proteomes" id="UP000029079"/>
    </source>
</evidence>
<organism evidence="3 4">
    <name type="scientific">Weissella ceti</name>
    <dbReference type="NCBI Taxonomy" id="759620"/>
    <lineage>
        <taxon>Bacteria</taxon>
        <taxon>Bacillati</taxon>
        <taxon>Bacillota</taxon>
        <taxon>Bacilli</taxon>
        <taxon>Lactobacillales</taxon>
        <taxon>Lactobacillaceae</taxon>
        <taxon>Weissella</taxon>
    </lineage>
</organism>
<protein>
    <submittedName>
        <fullName evidence="3">Putative universal stress protein</fullName>
    </submittedName>
</protein>
<dbReference type="KEGG" id="wce:WS08_1025"/>
<dbReference type="InterPro" id="IPR006016">
    <property type="entry name" value="UspA"/>
</dbReference>
<reference evidence="3 4" key="1">
    <citation type="journal article" date="2014" name="Genome Announc.">
        <title>Complete Genome Sequences of Fish Pathogenic Weissella ceti Strains WS74 and WS105.</title>
        <authorList>
            <person name="Figueiredo H.C."/>
            <person name="Leal C.A."/>
            <person name="Dorella F.A."/>
            <person name="Carvalho A.F."/>
            <person name="Soares S.C."/>
            <person name="Pereira F.L."/>
            <person name="Azevedo V.A."/>
        </authorList>
    </citation>
    <scope>NUCLEOTIDE SEQUENCE [LARGE SCALE GENOMIC DNA]</scope>
    <source>
        <strain evidence="3 4">WS74</strain>
    </source>
</reference>
<comment type="similarity">
    <text evidence="1">Belongs to the universal stress protein A family.</text>
</comment>
<gene>
    <name evidence="3" type="ORF">WS74_1091</name>
</gene>
<evidence type="ECO:0000256" key="1">
    <source>
        <dbReference type="ARBA" id="ARBA00008791"/>
    </source>
</evidence>
<reference evidence="4" key="2">
    <citation type="submission" date="2014-08" db="EMBL/GenBank/DDBJ databases">
        <title>Complete genome of Weissella ceti strain WS74 isolated from diseased rainbow trout in Brazil.</title>
        <authorList>
            <person name="Figueiredo H.C.P."/>
            <person name="Leal C.A.G."/>
            <person name="Pereira F.L."/>
            <person name="Soares S.C."/>
            <person name="Dorella F.A."/>
            <person name="Carvalho A.F."/>
            <person name="Azevedo V.A.C."/>
        </authorList>
    </citation>
    <scope>NUCLEOTIDE SEQUENCE [LARGE SCALE GENOMIC DNA]</scope>
    <source>
        <strain evidence="4">WS74</strain>
    </source>
</reference>
<dbReference type="Pfam" id="PF00582">
    <property type="entry name" value="Usp"/>
    <property type="match status" value="1"/>
</dbReference>
<proteinExistence type="inferred from homology"/>
<dbReference type="InterPro" id="IPR014729">
    <property type="entry name" value="Rossmann-like_a/b/a_fold"/>
</dbReference>
<dbReference type="STRING" id="759620.WS105_1087"/>
<dbReference type="CDD" id="cd00293">
    <property type="entry name" value="USP-like"/>
    <property type="match status" value="1"/>
</dbReference>
<name>A0A075TWP5_9LACO</name>
<dbReference type="PANTHER" id="PTHR46268:SF6">
    <property type="entry name" value="UNIVERSAL STRESS PROTEIN UP12"/>
    <property type="match status" value="1"/>
</dbReference>
<dbReference type="KEGG" id="wci:WS105_1087"/>
<dbReference type="Proteomes" id="UP000029079">
    <property type="component" value="Chromosome"/>
</dbReference>
<sequence>MMKTGKQFKHVLVAVNDSKLGQMALVNAIHQALEDEAKLSIVSVFERDDMSVFDAMSKEKTHAAYADVERALARYKEIAEEAGVKDVQMILAEGEPGPVIVKNIIPQYDVDFVIIGSHSNIGRAPYFGSQSSYVANNAPISVMIVR</sequence>
<dbReference type="PANTHER" id="PTHR46268">
    <property type="entry name" value="STRESS RESPONSE PROTEIN NHAX"/>
    <property type="match status" value="1"/>
</dbReference>
<dbReference type="EMBL" id="CP009223">
    <property type="protein sequence ID" value="AIM63342.1"/>
    <property type="molecule type" value="Genomic_DNA"/>
</dbReference>
<accession>A0A075TWP5</accession>
<dbReference type="KEGG" id="wct:WS74_1091"/>
<dbReference type="PRINTS" id="PR01438">
    <property type="entry name" value="UNVRSLSTRESS"/>
</dbReference>
<feature type="domain" description="UspA" evidence="2">
    <location>
        <begin position="8"/>
        <end position="146"/>
    </location>
</feature>
<dbReference type="Gene3D" id="3.40.50.620">
    <property type="entry name" value="HUPs"/>
    <property type="match status" value="1"/>
</dbReference>
<evidence type="ECO:0000313" key="3">
    <source>
        <dbReference type="EMBL" id="AIM63342.1"/>
    </source>
</evidence>
<dbReference type="AlphaFoldDB" id="A0A075TWP5"/>